<dbReference type="GO" id="GO:0006629">
    <property type="term" value="P:lipid metabolic process"/>
    <property type="evidence" value="ECO:0007669"/>
    <property type="project" value="InterPro"/>
</dbReference>
<dbReference type="PANTHER" id="PTHR11440">
    <property type="entry name" value="LECITHIN-CHOLESTEROL ACYLTRANSFERASE-RELATED"/>
    <property type="match status" value="1"/>
</dbReference>
<evidence type="ECO:0008006" key="3">
    <source>
        <dbReference type="Google" id="ProtNLM"/>
    </source>
</evidence>
<dbReference type="Pfam" id="PF02450">
    <property type="entry name" value="LCAT"/>
    <property type="match status" value="1"/>
</dbReference>
<protein>
    <recommendedName>
        <fullName evidence="3">AB hydrolase-1 domain-containing protein</fullName>
    </recommendedName>
</protein>
<proteinExistence type="predicted"/>
<dbReference type="Gene3D" id="3.40.50.1820">
    <property type="entry name" value="alpha/beta hydrolase"/>
    <property type="match status" value="1"/>
</dbReference>
<accession>A0AAW9RG41</accession>
<dbReference type="EMBL" id="JAZHOG010000011">
    <property type="protein sequence ID" value="MEJ8569107.1"/>
    <property type="molecule type" value="Genomic_DNA"/>
</dbReference>
<dbReference type="RefSeq" id="WP_354696429.1">
    <property type="nucleotide sequence ID" value="NZ_JAZHOG010000011.1"/>
</dbReference>
<dbReference type="InterPro" id="IPR029058">
    <property type="entry name" value="AB_hydrolase_fold"/>
</dbReference>
<evidence type="ECO:0000313" key="2">
    <source>
        <dbReference type="Proteomes" id="UP001359886"/>
    </source>
</evidence>
<sequence length="465" mass="53140">MDTRWHIRSRWPSLAALLILSCACTTPMKPDLERLHRQNDPSGQPPVILIHGILGARLADGETGAEAWFGGLGRLIFSDYDELALTIDPETLEPVPSRLTPTGLTDRVAGRDYYGNIIEVLETAGRYRRAQPGRPPDGGSGRHYYVFAYDWRQDNVVNAQRLADWIDQIRRDHGDPDLKVDLIAHSMGGLIARYYLRYGRTDVLDDNQFPVNFDGAATVRRTLLLGTPNLGSASTLHAFIKGYRIGLRGIPTEVLATMPSVFQLFPHSLSEWLVTTEGRPLQRDLFDIDVWRRFQWSIFDPEVRQRILARFETAEEGTTYLRTLEAWFDKRLKRARRFVWSLTVPVPQAPYRLVVFGGDCQLTPTRLLVEEVDGVSEIRLRPTDIARPVAGIDYDMLMLEPGDGTVTKASLLAREHLDPSLRRHQYIDFPLDYPLFLCEHHDRMTGNPTFQDNLLHHLLNRDPRR</sequence>
<organism evidence="1 2">
    <name type="scientific">Elongatibacter sediminis</name>
    <dbReference type="NCBI Taxonomy" id="3119006"/>
    <lineage>
        <taxon>Bacteria</taxon>
        <taxon>Pseudomonadati</taxon>
        <taxon>Pseudomonadota</taxon>
        <taxon>Gammaproteobacteria</taxon>
        <taxon>Chromatiales</taxon>
        <taxon>Wenzhouxiangellaceae</taxon>
        <taxon>Elongatibacter</taxon>
    </lineage>
</organism>
<dbReference type="SUPFAM" id="SSF53474">
    <property type="entry name" value="alpha/beta-Hydrolases"/>
    <property type="match status" value="1"/>
</dbReference>
<comment type="caution">
    <text evidence="1">The sequence shown here is derived from an EMBL/GenBank/DDBJ whole genome shotgun (WGS) entry which is preliminary data.</text>
</comment>
<gene>
    <name evidence="1" type="ORF">V3330_15865</name>
</gene>
<reference evidence="1 2" key="1">
    <citation type="submission" date="2024-02" db="EMBL/GenBank/DDBJ databases">
        <title>A novel Wenzhouxiangellaceae bacterium, isolated from coastal sediments.</title>
        <authorList>
            <person name="Du Z.-J."/>
            <person name="Ye Y.-Q."/>
            <person name="Zhang X.-Y."/>
        </authorList>
    </citation>
    <scope>NUCLEOTIDE SEQUENCE [LARGE SCALE GENOMIC DNA]</scope>
    <source>
        <strain evidence="1 2">CH-27</strain>
    </source>
</reference>
<dbReference type="AlphaFoldDB" id="A0AAW9RG41"/>
<dbReference type="PROSITE" id="PS51257">
    <property type="entry name" value="PROKAR_LIPOPROTEIN"/>
    <property type="match status" value="1"/>
</dbReference>
<dbReference type="GO" id="GO:0008374">
    <property type="term" value="F:O-acyltransferase activity"/>
    <property type="evidence" value="ECO:0007669"/>
    <property type="project" value="InterPro"/>
</dbReference>
<evidence type="ECO:0000313" key="1">
    <source>
        <dbReference type="EMBL" id="MEJ8569107.1"/>
    </source>
</evidence>
<dbReference type="Proteomes" id="UP001359886">
    <property type="component" value="Unassembled WGS sequence"/>
</dbReference>
<dbReference type="InterPro" id="IPR003386">
    <property type="entry name" value="LACT/PDAT_acylTrfase"/>
</dbReference>
<name>A0AAW9RG41_9GAMM</name>
<keyword evidence="2" id="KW-1185">Reference proteome</keyword>